<gene>
    <name evidence="1" type="ORF">JAAARDRAFT_131057</name>
</gene>
<evidence type="ECO:0000313" key="1">
    <source>
        <dbReference type="EMBL" id="KDQ56978.1"/>
    </source>
</evidence>
<name>A0A067PQ87_9AGAM</name>
<proteinExistence type="predicted"/>
<dbReference type="AlphaFoldDB" id="A0A067PQ87"/>
<protein>
    <submittedName>
        <fullName evidence="1">Uncharacterized protein</fullName>
    </submittedName>
</protein>
<sequence>MTYLFLPLGFNSMVLVPDVDEPQGPEYHISISMNCFNPSSFITTLREGCNEDGRYVGDFEMGGLQKTTTVCMGATAYPMPKVLNSNVFSSRSHDWSFDSTQLHWDCVFVEVKRVRRFCYRSRLDRHTILAEFRPPRVRKGGNLKPGLPAQLVLNPAGRPLFHHILMSALIIERVRLQVDPRG</sequence>
<dbReference type="EMBL" id="KL197720">
    <property type="protein sequence ID" value="KDQ56978.1"/>
    <property type="molecule type" value="Genomic_DNA"/>
</dbReference>
<evidence type="ECO:0000313" key="2">
    <source>
        <dbReference type="Proteomes" id="UP000027265"/>
    </source>
</evidence>
<organism evidence="1 2">
    <name type="scientific">Jaapia argillacea MUCL 33604</name>
    <dbReference type="NCBI Taxonomy" id="933084"/>
    <lineage>
        <taxon>Eukaryota</taxon>
        <taxon>Fungi</taxon>
        <taxon>Dikarya</taxon>
        <taxon>Basidiomycota</taxon>
        <taxon>Agaricomycotina</taxon>
        <taxon>Agaricomycetes</taxon>
        <taxon>Agaricomycetidae</taxon>
        <taxon>Jaapiales</taxon>
        <taxon>Jaapiaceae</taxon>
        <taxon>Jaapia</taxon>
    </lineage>
</organism>
<accession>A0A067PQ87</accession>
<reference evidence="2" key="1">
    <citation type="journal article" date="2014" name="Proc. Natl. Acad. Sci. U.S.A.">
        <title>Extensive sampling of basidiomycete genomes demonstrates inadequacy of the white-rot/brown-rot paradigm for wood decay fungi.</title>
        <authorList>
            <person name="Riley R."/>
            <person name="Salamov A.A."/>
            <person name="Brown D.W."/>
            <person name="Nagy L.G."/>
            <person name="Floudas D."/>
            <person name="Held B.W."/>
            <person name="Levasseur A."/>
            <person name="Lombard V."/>
            <person name="Morin E."/>
            <person name="Otillar R."/>
            <person name="Lindquist E.A."/>
            <person name="Sun H."/>
            <person name="LaButti K.M."/>
            <person name="Schmutz J."/>
            <person name="Jabbour D."/>
            <person name="Luo H."/>
            <person name="Baker S.E."/>
            <person name="Pisabarro A.G."/>
            <person name="Walton J.D."/>
            <person name="Blanchette R.A."/>
            <person name="Henrissat B."/>
            <person name="Martin F."/>
            <person name="Cullen D."/>
            <person name="Hibbett D.S."/>
            <person name="Grigoriev I.V."/>
        </authorList>
    </citation>
    <scope>NUCLEOTIDE SEQUENCE [LARGE SCALE GENOMIC DNA]</scope>
    <source>
        <strain evidence="2">MUCL 33604</strain>
    </source>
</reference>
<dbReference type="InParanoid" id="A0A067PQ87"/>
<keyword evidence="2" id="KW-1185">Reference proteome</keyword>
<dbReference type="HOGENOM" id="CLU_094652_0_0_1"/>
<dbReference type="OrthoDB" id="3174721at2759"/>
<dbReference type="Proteomes" id="UP000027265">
    <property type="component" value="Unassembled WGS sequence"/>
</dbReference>